<proteinExistence type="predicted"/>
<evidence type="ECO:0000313" key="2">
    <source>
        <dbReference type="Proteomes" id="UP000887577"/>
    </source>
</evidence>
<feature type="compositionally biased region" description="Low complexity" evidence="1">
    <location>
        <begin position="7"/>
        <end position="38"/>
    </location>
</feature>
<evidence type="ECO:0000256" key="1">
    <source>
        <dbReference type="SAM" id="MobiDB-lite"/>
    </source>
</evidence>
<protein>
    <submittedName>
        <fullName evidence="3">Uncharacterized protein</fullName>
    </submittedName>
</protein>
<dbReference type="WBParaSite" id="PSU_v2.g19526.t1">
    <property type="protein sequence ID" value="PSU_v2.g19526.t1"/>
    <property type="gene ID" value="PSU_v2.g19526"/>
</dbReference>
<dbReference type="AlphaFoldDB" id="A0A914YJN4"/>
<name>A0A914YJN4_9BILA</name>
<accession>A0A914YJN4</accession>
<evidence type="ECO:0000313" key="3">
    <source>
        <dbReference type="WBParaSite" id="PSU_v2.g19526.t1"/>
    </source>
</evidence>
<dbReference type="Proteomes" id="UP000887577">
    <property type="component" value="Unplaced"/>
</dbReference>
<organism evidence="2 3">
    <name type="scientific">Panagrolaimus superbus</name>
    <dbReference type="NCBI Taxonomy" id="310955"/>
    <lineage>
        <taxon>Eukaryota</taxon>
        <taxon>Metazoa</taxon>
        <taxon>Ecdysozoa</taxon>
        <taxon>Nematoda</taxon>
        <taxon>Chromadorea</taxon>
        <taxon>Rhabditida</taxon>
        <taxon>Tylenchina</taxon>
        <taxon>Panagrolaimomorpha</taxon>
        <taxon>Panagrolaimoidea</taxon>
        <taxon>Panagrolaimidae</taxon>
        <taxon>Panagrolaimus</taxon>
    </lineage>
</organism>
<keyword evidence="2" id="KW-1185">Reference proteome</keyword>
<feature type="region of interest" description="Disordered" evidence="1">
    <location>
        <begin position="1"/>
        <end position="38"/>
    </location>
</feature>
<sequence>MAVGDPQQQQSQQQQQQQTSQGQLQQQPPPSQGGYYYYQQPTIGQISNNQSAFGFQSNLRSLPGGNPQMSAIQVFTITGAINAKPIHATHATPWCPNIK</sequence>
<reference evidence="3" key="1">
    <citation type="submission" date="2022-11" db="UniProtKB">
        <authorList>
            <consortium name="WormBaseParasite"/>
        </authorList>
    </citation>
    <scope>IDENTIFICATION</scope>
</reference>